<evidence type="ECO:0000259" key="2">
    <source>
        <dbReference type="Pfam" id="PF01494"/>
    </source>
</evidence>
<dbReference type="Proteomes" id="UP000035996">
    <property type="component" value="Unassembled WGS sequence"/>
</dbReference>
<reference evidence="3" key="1">
    <citation type="submission" date="2015-06" db="EMBL/GenBank/DDBJ databases">
        <authorList>
            <person name="Liu B."/>
            <person name="Wang J."/>
            <person name="Zhu Y."/>
            <person name="Liu G."/>
            <person name="Chen Q."/>
            <person name="Zheng C."/>
            <person name="Che J."/>
            <person name="Ge C."/>
            <person name="Shi H."/>
            <person name="Pan Z."/>
            <person name="Liu X."/>
        </authorList>
    </citation>
    <scope>NUCLEOTIDE SEQUENCE [LARGE SCALE GENOMIC DNA]</scope>
    <source>
        <strain evidence="3">DSM 16346</strain>
    </source>
</reference>
<keyword evidence="1" id="KW-0560">Oxidoreductase</keyword>
<keyword evidence="4" id="KW-1185">Reference proteome</keyword>
<dbReference type="GO" id="GO:0016491">
    <property type="term" value="F:oxidoreductase activity"/>
    <property type="evidence" value="ECO:0007669"/>
    <property type="project" value="UniProtKB-KW"/>
</dbReference>
<evidence type="ECO:0000313" key="3">
    <source>
        <dbReference type="EMBL" id="KMM38947.1"/>
    </source>
</evidence>
<dbReference type="EMBL" id="LELK01000001">
    <property type="protein sequence ID" value="KMM38947.1"/>
    <property type="molecule type" value="Genomic_DNA"/>
</dbReference>
<dbReference type="Gene3D" id="3.50.50.60">
    <property type="entry name" value="FAD/NAD(P)-binding domain"/>
    <property type="match status" value="1"/>
</dbReference>
<dbReference type="InterPro" id="IPR050631">
    <property type="entry name" value="PheA/TfdB_FAD_monoxygenase"/>
</dbReference>
<dbReference type="PANTHER" id="PTHR43476">
    <property type="entry name" value="3-(3-HYDROXY-PHENYL)PROPIONATE/3-HYDROXYCINNAMIC ACID HYDROXYLASE"/>
    <property type="match status" value="1"/>
</dbReference>
<dbReference type="PATRIC" id="fig|157733.3.peg.3606"/>
<dbReference type="Pfam" id="PF01494">
    <property type="entry name" value="FAD_binding_3"/>
    <property type="match status" value="1"/>
</dbReference>
<dbReference type="AlphaFoldDB" id="A0A0J6FX53"/>
<organism evidence="3 4">
    <name type="scientific">Guptibacillus hwajinpoensis</name>
    <dbReference type="NCBI Taxonomy" id="208199"/>
    <lineage>
        <taxon>Bacteria</taxon>
        <taxon>Bacillati</taxon>
        <taxon>Bacillota</taxon>
        <taxon>Bacilli</taxon>
        <taxon>Bacillales</taxon>
        <taxon>Guptibacillaceae</taxon>
        <taxon>Guptibacillus</taxon>
    </lineage>
</organism>
<evidence type="ECO:0000256" key="1">
    <source>
        <dbReference type="ARBA" id="ARBA00023002"/>
    </source>
</evidence>
<comment type="caution">
    <text evidence="3">The sequence shown here is derived from an EMBL/GenBank/DDBJ whole genome shotgun (WGS) entry which is preliminary data.</text>
</comment>
<accession>A0A0J6FX53</accession>
<proteinExistence type="predicted"/>
<dbReference type="InterPro" id="IPR002938">
    <property type="entry name" value="FAD-bd"/>
</dbReference>
<dbReference type="GO" id="GO:0071949">
    <property type="term" value="F:FAD binding"/>
    <property type="evidence" value="ECO:0007669"/>
    <property type="project" value="InterPro"/>
</dbReference>
<dbReference type="PANTHER" id="PTHR43476:SF5">
    <property type="entry name" value="FAD-DEPENDENT MONOOXYGENASE"/>
    <property type="match status" value="1"/>
</dbReference>
<protein>
    <recommendedName>
        <fullName evidence="2">FAD-binding domain-containing protein</fullName>
    </recommendedName>
</protein>
<gene>
    <name evidence="3" type="ORF">AB986_06765</name>
</gene>
<dbReference type="InterPro" id="IPR036188">
    <property type="entry name" value="FAD/NAD-bd_sf"/>
</dbReference>
<feature type="domain" description="FAD-binding" evidence="2">
    <location>
        <begin position="2"/>
        <end position="352"/>
    </location>
</feature>
<dbReference type="OrthoDB" id="9766816at2"/>
<dbReference type="STRING" id="157733.AB986_06765"/>
<evidence type="ECO:0000313" key="4">
    <source>
        <dbReference type="Proteomes" id="UP000035996"/>
    </source>
</evidence>
<name>A0A0J6FX53_9BACL</name>
<dbReference type="RefSeq" id="WP_048310118.1">
    <property type="nucleotide sequence ID" value="NZ_CP119526.1"/>
</dbReference>
<sequence>MDYDVMIIGGGISGLTLAVKLGQNNIKTLLVEKDKKSGLIYKGELLQPKSLEILDRINMLELVKENGFSLPSIQFYEYDQKADQTMTQLSANEFRYDLIDSPYNTSLMIPHEKLKELLFIEASKYESVDYIQPAKFTGFTDEEPQHKKAIIQTKEGERKIHASFYIGAEGRASPTRTAMEVDMKNTKYNHHFLTVSFPRPDSLNQSTIITTQNKFVGLFPLPNNEVRSVLLIKPGEFKTMREEGLESFYRAYCELMPELEGYVHQIDTWKKIQLMIPVRHNVSSYVKDNMILTGDAAHSVHPMAGEGMNLAIQDSDVLGELLCWMFKTNQTEWSQLEWYEKVRKPRAEYVSRLSHQAALLYSFPYRAWQKLRIKGVKQTEHSLSLHYKQMLNTSGLGIWKFNLVDRMKQAGLLPVKAGRVKISDKKKEKIMFSTYDDYPWYRK</sequence>
<dbReference type="SUPFAM" id="SSF51905">
    <property type="entry name" value="FAD/NAD(P)-binding domain"/>
    <property type="match status" value="1"/>
</dbReference>
<dbReference type="PRINTS" id="PR00420">
    <property type="entry name" value="RNGMNOXGNASE"/>
</dbReference>